<evidence type="ECO:0000313" key="1">
    <source>
        <dbReference type="EMBL" id="SVD56443.1"/>
    </source>
</evidence>
<dbReference type="AlphaFoldDB" id="A0A382WCC2"/>
<feature type="non-terminal residue" evidence="1">
    <location>
        <position position="1"/>
    </location>
</feature>
<name>A0A382WCC2_9ZZZZ</name>
<feature type="non-terminal residue" evidence="1">
    <location>
        <position position="278"/>
    </location>
</feature>
<proteinExistence type="predicted"/>
<sequence>GRPKSMRRAGRVDFTPAEIVDAALADFRRVPDREVLRKALIKATKLGIKWDKEKLRGRRDKAGGHLRGLVGEDAPVNNAGGGEVAGIGVGADGEPGVDLRQPIGDLRKRRKRCKEIKAAAAEAGLTEEDIHELALIEAKEKATRIASGQGVDFWKVGDEVYRASTGVGLDIYGVPNGARWESSYKHWLRYRKVHAWAKDVTEMTEDASDTFAGGDVMDVDLERVLNAMAPKKPWERFSKYVGIDEVGENIRLHARKNWKKNIILRDAKTGIMTYLRRR</sequence>
<gene>
    <name evidence="1" type="ORF">METZ01_LOCUS409297</name>
</gene>
<accession>A0A382WCC2</accession>
<organism evidence="1">
    <name type="scientific">marine metagenome</name>
    <dbReference type="NCBI Taxonomy" id="408172"/>
    <lineage>
        <taxon>unclassified sequences</taxon>
        <taxon>metagenomes</taxon>
        <taxon>ecological metagenomes</taxon>
    </lineage>
</organism>
<protein>
    <submittedName>
        <fullName evidence="1">Uncharacterized protein</fullName>
    </submittedName>
</protein>
<dbReference type="EMBL" id="UINC01158741">
    <property type="protein sequence ID" value="SVD56443.1"/>
    <property type="molecule type" value="Genomic_DNA"/>
</dbReference>
<reference evidence="1" key="1">
    <citation type="submission" date="2018-05" db="EMBL/GenBank/DDBJ databases">
        <authorList>
            <person name="Lanie J.A."/>
            <person name="Ng W.-L."/>
            <person name="Kazmierczak K.M."/>
            <person name="Andrzejewski T.M."/>
            <person name="Davidsen T.M."/>
            <person name="Wayne K.J."/>
            <person name="Tettelin H."/>
            <person name="Glass J.I."/>
            <person name="Rusch D."/>
            <person name="Podicherti R."/>
            <person name="Tsui H.-C.T."/>
            <person name="Winkler M.E."/>
        </authorList>
    </citation>
    <scope>NUCLEOTIDE SEQUENCE</scope>
</reference>